<dbReference type="Proteomes" id="UP001054945">
    <property type="component" value="Unassembled WGS sequence"/>
</dbReference>
<reference evidence="3 4" key="1">
    <citation type="submission" date="2021-06" db="EMBL/GenBank/DDBJ databases">
        <title>Caerostris extrusa draft genome.</title>
        <authorList>
            <person name="Kono N."/>
            <person name="Arakawa K."/>
        </authorList>
    </citation>
    <scope>NUCLEOTIDE SEQUENCE [LARGE SCALE GENOMIC DNA]</scope>
</reference>
<evidence type="ECO:0000256" key="1">
    <source>
        <dbReference type="SAM" id="MobiDB-lite"/>
    </source>
</evidence>
<feature type="compositionally biased region" description="Low complexity" evidence="1">
    <location>
        <begin position="115"/>
        <end position="126"/>
    </location>
</feature>
<dbReference type="GO" id="GO:0016020">
    <property type="term" value="C:membrane"/>
    <property type="evidence" value="ECO:0007669"/>
    <property type="project" value="TreeGrafter"/>
</dbReference>
<feature type="transmembrane region" description="Helical" evidence="2">
    <location>
        <begin position="63"/>
        <end position="83"/>
    </location>
</feature>
<sequence length="333" mass="37122">MLFFLFRYTPDFSLTYVERTLNIHTSQGPKGQILQYKVVATIPRHMLSFCSGTLPRPSIELTIYYICIFASLAMLLAAILAHVDNSYLKHGYENEFGRKDCAENINVSENEEETSSTTTETSTTESDISEKDNRLPDVCITSKSQKNRCSKTKSRDIGVECNSQIASTKNFGGNILQPNTLELPYKPKAGEDEKDENVEIGSDDDLTSVDSETIKNDEDTLDGTNDQNQNFLPQVHISRDAYANNGKNDGFVCESIIIFGILKPNNSSKTKRSQNCHSLPKISSKQLSSFSTNAWNSENIDQLVPSGSDKKLKGSKLMNWMFTISSDCESNAL</sequence>
<feature type="region of interest" description="Disordered" evidence="1">
    <location>
        <begin position="105"/>
        <end position="133"/>
    </location>
</feature>
<keyword evidence="2" id="KW-0472">Membrane</keyword>
<protein>
    <submittedName>
        <fullName evidence="3">Transmembrane protein 131</fullName>
    </submittedName>
</protein>
<dbReference type="InterPro" id="IPR039877">
    <property type="entry name" value="TMEM131-like"/>
</dbReference>
<gene>
    <name evidence="3" type="primary">TMEM131_1</name>
    <name evidence="3" type="ORF">CEXT_795881</name>
</gene>
<dbReference type="EMBL" id="BPLR01013878">
    <property type="protein sequence ID" value="GIY64448.1"/>
    <property type="molecule type" value="Genomic_DNA"/>
</dbReference>
<comment type="caution">
    <text evidence="3">The sequence shown here is derived from an EMBL/GenBank/DDBJ whole genome shotgun (WGS) entry which is preliminary data.</text>
</comment>
<keyword evidence="2 3" id="KW-0812">Transmembrane</keyword>
<evidence type="ECO:0000313" key="4">
    <source>
        <dbReference type="Proteomes" id="UP001054945"/>
    </source>
</evidence>
<evidence type="ECO:0000256" key="2">
    <source>
        <dbReference type="SAM" id="Phobius"/>
    </source>
</evidence>
<name>A0AAV4V371_CAEEX</name>
<dbReference type="PANTHER" id="PTHR22050">
    <property type="entry name" value="RW1 PROTEIN HOMOLOG"/>
    <property type="match status" value="1"/>
</dbReference>
<feature type="compositionally biased region" description="Acidic residues" evidence="1">
    <location>
        <begin position="192"/>
        <end position="207"/>
    </location>
</feature>
<dbReference type="PANTHER" id="PTHR22050:SF0">
    <property type="entry name" value="TRANSMEMBRANE PROTEIN 131 HOMOLOG"/>
    <property type="match status" value="1"/>
</dbReference>
<proteinExistence type="predicted"/>
<accession>A0AAV4V371</accession>
<organism evidence="3 4">
    <name type="scientific">Caerostris extrusa</name>
    <name type="common">Bark spider</name>
    <name type="synonym">Caerostris bankana</name>
    <dbReference type="NCBI Taxonomy" id="172846"/>
    <lineage>
        <taxon>Eukaryota</taxon>
        <taxon>Metazoa</taxon>
        <taxon>Ecdysozoa</taxon>
        <taxon>Arthropoda</taxon>
        <taxon>Chelicerata</taxon>
        <taxon>Arachnida</taxon>
        <taxon>Araneae</taxon>
        <taxon>Araneomorphae</taxon>
        <taxon>Entelegynae</taxon>
        <taxon>Araneoidea</taxon>
        <taxon>Araneidae</taxon>
        <taxon>Caerostris</taxon>
    </lineage>
</organism>
<feature type="region of interest" description="Disordered" evidence="1">
    <location>
        <begin position="188"/>
        <end position="211"/>
    </location>
</feature>
<dbReference type="AlphaFoldDB" id="A0AAV4V371"/>
<evidence type="ECO:0000313" key="3">
    <source>
        <dbReference type="EMBL" id="GIY64448.1"/>
    </source>
</evidence>
<keyword evidence="2" id="KW-1133">Transmembrane helix</keyword>
<keyword evidence="4" id="KW-1185">Reference proteome</keyword>